<name>A0A099TZH5_9HELI</name>
<organism evidence="3 6">
    <name type="scientific">Helicobacter muridarum</name>
    <dbReference type="NCBI Taxonomy" id="216"/>
    <lineage>
        <taxon>Bacteria</taxon>
        <taxon>Pseudomonadati</taxon>
        <taxon>Campylobacterota</taxon>
        <taxon>Epsilonproteobacteria</taxon>
        <taxon>Campylobacterales</taxon>
        <taxon>Helicobacteraceae</taxon>
        <taxon>Helicobacter</taxon>
    </lineage>
</organism>
<reference evidence="3 6" key="2">
    <citation type="submission" date="2018-06" db="EMBL/GenBank/DDBJ databases">
        <authorList>
            <consortium name="Pathogen Informatics"/>
            <person name="Doyle S."/>
        </authorList>
    </citation>
    <scope>NUCLEOTIDE SEQUENCE [LARGE SCALE GENOMIC DNA]</scope>
    <source>
        <strain evidence="3 6">NCTC12714</strain>
    </source>
</reference>
<dbReference type="InterPro" id="IPR038157">
    <property type="entry name" value="FeoA_core_dom"/>
</dbReference>
<protein>
    <submittedName>
        <fullName evidence="3">Ferrous iron transport protein A</fullName>
    </submittedName>
</protein>
<keyword evidence="6" id="KW-1185">Reference proteome</keyword>
<reference evidence="4 5" key="1">
    <citation type="journal article" date="2014" name="Genome Announc.">
        <title>Draft genome sequences of eight enterohepatic helicobacter species isolated from both laboratory and wild rodents.</title>
        <authorList>
            <person name="Sheh A."/>
            <person name="Shen Z."/>
            <person name="Fox J.G."/>
        </authorList>
    </citation>
    <scope>NUCLEOTIDE SEQUENCE [LARGE SCALE GENOMIC DNA]</scope>
    <source>
        <strain evidence="4 5">ST1</strain>
    </source>
</reference>
<dbReference type="RefSeq" id="WP_034557981.1">
    <property type="nucleotide sequence ID" value="NZ_FZML01000011.1"/>
</dbReference>
<dbReference type="EMBL" id="UGJE01000002">
    <property type="protein sequence ID" value="STQ86946.1"/>
    <property type="molecule type" value="Genomic_DNA"/>
</dbReference>
<evidence type="ECO:0000313" key="5">
    <source>
        <dbReference type="Proteomes" id="UP000029922"/>
    </source>
</evidence>
<evidence type="ECO:0000313" key="4">
    <source>
        <dbReference type="EMBL" id="TLD99845.1"/>
    </source>
</evidence>
<dbReference type="Gene3D" id="2.30.30.90">
    <property type="match status" value="1"/>
</dbReference>
<accession>A0A099TZH5</accession>
<proteinExistence type="predicted"/>
<dbReference type="InterPro" id="IPR052713">
    <property type="entry name" value="FeoA"/>
</dbReference>
<keyword evidence="1" id="KW-0408">Iron</keyword>
<dbReference type="AlphaFoldDB" id="A0A099TZH5"/>
<dbReference type="PANTHER" id="PTHR42954">
    <property type="entry name" value="FE(2+) TRANSPORT PROTEIN A"/>
    <property type="match status" value="1"/>
</dbReference>
<feature type="domain" description="Ferrous iron transporter FeoA-like" evidence="2">
    <location>
        <begin position="1"/>
        <end position="74"/>
    </location>
</feature>
<dbReference type="InterPro" id="IPR008988">
    <property type="entry name" value="Transcriptional_repressor_C"/>
</dbReference>
<dbReference type="GO" id="GO:0046914">
    <property type="term" value="F:transition metal ion binding"/>
    <property type="evidence" value="ECO:0007669"/>
    <property type="project" value="InterPro"/>
</dbReference>
<evidence type="ECO:0000313" key="6">
    <source>
        <dbReference type="Proteomes" id="UP000255139"/>
    </source>
</evidence>
<evidence type="ECO:0000313" key="3">
    <source>
        <dbReference type="EMBL" id="STQ86946.1"/>
    </source>
</evidence>
<dbReference type="Proteomes" id="UP000029922">
    <property type="component" value="Unassembled WGS sequence"/>
</dbReference>
<dbReference type="STRING" id="216.LS73_05275"/>
<dbReference type="Pfam" id="PF04023">
    <property type="entry name" value="FeoA"/>
    <property type="match status" value="1"/>
</dbReference>
<dbReference type="EMBL" id="JRPD02000014">
    <property type="protein sequence ID" value="TLD99845.1"/>
    <property type="molecule type" value="Genomic_DNA"/>
</dbReference>
<dbReference type="Proteomes" id="UP000255139">
    <property type="component" value="Unassembled WGS sequence"/>
</dbReference>
<sequence length="82" mass="9271">MTLVDSKPNKQYIITAIDNVSYDLQQRFYAMGLYEGSVVTLQHVSLAKDTYSFNIQGSHVALRKSEAKLVVIQEQELDSNMS</sequence>
<dbReference type="SMART" id="SM00899">
    <property type="entry name" value="FeoA"/>
    <property type="match status" value="1"/>
</dbReference>
<dbReference type="SUPFAM" id="SSF50037">
    <property type="entry name" value="C-terminal domain of transcriptional repressors"/>
    <property type="match status" value="1"/>
</dbReference>
<evidence type="ECO:0000256" key="1">
    <source>
        <dbReference type="ARBA" id="ARBA00023004"/>
    </source>
</evidence>
<evidence type="ECO:0000259" key="2">
    <source>
        <dbReference type="SMART" id="SM00899"/>
    </source>
</evidence>
<dbReference type="OrthoDB" id="5334830at2"/>
<gene>
    <name evidence="4" type="ORF">LS73_006580</name>
    <name evidence="3" type="ORF">NCTC12714_01757</name>
</gene>
<dbReference type="InterPro" id="IPR007167">
    <property type="entry name" value="Fe-transptr_FeoA-like"/>
</dbReference>
<dbReference type="PANTHER" id="PTHR42954:SF2">
    <property type="entry name" value="FE(2+) TRANSPORT PROTEIN A"/>
    <property type="match status" value="1"/>
</dbReference>